<protein>
    <submittedName>
        <fullName evidence="1">CLUMA_CG009100, isoform A</fullName>
    </submittedName>
</protein>
<proteinExistence type="predicted"/>
<dbReference type="Proteomes" id="UP000183832">
    <property type="component" value="Unassembled WGS sequence"/>
</dbReference>
<dbReference type="OrthoDB" id="3246549at2759"/>
<organism evidence="1 2">
    <name type="scientific">Clunio marinus</name>
    <dbReference type="NCBI Taxonomy" id="568069"/>
    <lineage>
        <taxon>Eukaryota</taxon>
        <taxon>Metazoa</taxon>
        <taxon>Ecdysozoa</taxon>
        <taxon>Arthropoda</taxon>
        <taxon>Hexapoda</taxon>
        <taxon>Insecta</taxon>
        <taxon>Pterygota</taxon>
        <taxon>Neoptera</taxon>
        <taxon>Endopterygota</taxon>
        <taxon>Diptera</taxon>
        <taxon>Nematocera</taxon>
        <taxon>Chironomoidea</taxon>
        <taxon>Chironomidae</taxon>
        <taxon>Clunio</taxon>
    </lineage>
</organism>
<sequence length="63" mass="6907">MGNSVFRPGGLLLSVNRDNAKLSESTASKIETLFDVLRANPKISIQRLEALLLQIPKARLTSN</sequence>
<accession>A0A1J1I7B9</accession>
<dbReference type="AlphaFoldDB" id="A0A1J1I7B9"/>
<keyword evidence="2" id="KW-1185">Reference proteome</keyword>
<evidence type="ECO:0000313" key="2">
    <source>
        <dbReference type="Proteomes" id="UP000183832"/>
    </source>
</evidence>
<dbReference type="STRING" id="568069.A0A1J1I7B9"/>
<name>A0A1J1I7B9_9DIPT</name>
<reference evidence="1 2" key="1">
    <citation type="submission" date="2015-04" db="EMBL/GenBank/DDBJ databases">
        <authorList>
            <person name="Syromyatnikov M.Y."/>
            <person name="Popov V.N."/>
        </authorList>
    </citation>
    <scope>NUCLEOTIDE SEQUENCE [LARGE SCALE GENOMIC DNA]</scope>
</reference>
<evidence type="ECO:0000313" key="1">
    <source>
        <dbReference type="EMBL" id="CRK95642.1"/>
    </source>
</evidence>
<dbReference type="EMBL" id="CVRI01000042">
    <property type="protein sequence ID" value="CRK95642.1"/>
    <property type="molecule type" value="Genomic_DNA"/>
</dbReference>
<gene>
    <name evidence="1" type="primary">similar to AGAP006608-PB</name>
    <name evidence="1" type="ORF">CLUMA_CG009100</name>
</gene>